<reference evidence="3" key="1">
    <citation type="submission" date="2016-11" db="UniProtKB">
        <authorList>
            <consortium name="WormBaseParasite"/>
        </authorList>
    </citation>
    <scope>IDENTIFICATION</scope>
</reference>
<protein>
    <submittedName>
        <fullName evidence="3">FBA_2 domain-containing protein</fullName>
    </submittedName>
</protein>
<dbReference type="PANTHER" id="PTHR21503:SF8">
    <property type="entry name" value="F-BOX ASSOCIATED DOMAIN-CONTAINING PROTEIN-RELATED"/>
    <property type="match status" value="1"/>
</dbReference>
<dbReference type="WBParaSite" id="Csp11.Scaffold620.g6142.t1">
    <property type="protein sequence ID" value="Csp11.Scaffold620.g6142.t1"/>
    <property type="gene ID" value="Csp11.Scaffold620.g6142"/>
</dbReference>
<feature type="domain" description="Sdz-33 F-box" evidence="1">
    <location>
        <begin position="176"/>
        <end position="233"/>
    </location>
</feature>
<evidence type="ECO:0000313" key="2">
    <source>
        <dbReference type="Proteomes" id="UP000095282"/>
    </source>
</evidence>
<accession>A0A1I7TI25</accession>
<proteinExistence type="predicted"/>
<dbReference type="InterPro" id="IPR012885">
    <property type="entry name" value="F-box_Sdz-33"/>
</dbReference>
<dbReference type="Proteomes" id="UP000095282">
    <property type="component" value="Unplaced"/>
</dbReference>
<evidence type="ECO:0000313" key="3">
    <source>
        <dbReference type="WBParaSite" id="Csp11.Scaffold620.g6142.t1"/>
    </source>
</evidence>
<organism evidence="2 3">
    <name type="scientific">Caenorhabditis tropicalis</name>
    <dbReference type="NCBI Taxonomy" id="1561998"/>
    <lineage>
        <taxon>Eukaryota</taxon>
        <taxon>Metazoa</taxon>
        <taxon>Ecdysozoa</taxon>
        <taxon>Nematoda</taxon>
        <taxon>Chromadorea</taxon>
        <taxon>Rhabditida</taxon>
        <taxon>Rhabditina</taxon>
        <taxon>Rhabditomorpha</taxon>
        <taxon>Rhabditoidea</taxon>
        <taxon>Rhabditidae</taxon>
        <taxon>Peloderinae</taxon>
        <taxon>Caenorhabditis</taxon>
    </lineage>
</organism>
<dbReference type="Pfam" id="PF07735">
    <property type="entry name" value="FBA_2"/>
    <property type="match status" value="1"/>
</dbReference>
<sequence length="376" mass="44735">MTIGERIKIAITSKKMENYLKFFKKQVFVSKHDMNLRGKNSYISIEKKWKLFMSPSETENEEPNNIAYEDVKPWLNEKCTIIENTMNVFTRLQNMFSGRTTYLWIYLNEIEPTPIPNILSHPCVENLKAMYIVGGTMQRHELDAFMDWRREDATQFISFIDNKIPVDYNHPNAFQFNGVMYSDARWICLKDLLSIRNVHKLILEHSNFESQDLNKFIEYWINCRQHMIDYLRIENHRINITELMENITVLKSFRSNKEFYLIATNSTVKQRLMAVQLLDHPNQREQQKQLHFTVQSVNRPYEIIPRSNTLFAWTLEWTREYRILGRLARKRLLEERKITEEGGEESIAKELSGLEEELAAEGVQMIDGFMTVQERL</sequence>
<name>A0A1I7TI25_9PELO</name>
<keyword evidence="2" id="KW-1185">Reference proteome</keyword>
<dbReference type="AlphaFoldDB" id="A0A1I7TI25"/>
<evidence type="ECO:0000259" key="1">
    <source>
        <dbReference type="Pfam" id="PF07735"/>
    </source>
</evidence>
<dbReference type="PANTHER" id="PTHR21503">
    <property type="entry name" value="F-BOX-CONTAINING HYPOTHETICAL PROTEIN C.ELEGANS"/>
    <property type="match status" value="1"/>
</dbReference>